<organism evidence="2 3">
    <name type="scientific">Corynespora cassiicola Philippines</name>
    <dbReference type="NCBI Taxonomy" id="1448308"/>
    <lineage>
        <taxon>Eukaryota</taxon>
        <taxon>Fungi</taxon>
        <taxon>Dikarya</taxon>
        <taxon>Ascomycota</taxon>
        <taxon>Pezizomycotina</taxon>
        <taxon>Dothideomycetes</taxon>
        <taxon>Pleosporomycetidae</taxon>
        <taxon>Pleosporales</taxon>
        <taxon>Corynesporascaceae</taxon>
        <taxon>Corynespora</taxon>
    </lineage>
</organism>
<feature type="non-terminal residue" evidence="2">
    <location>
        <position position="1"/>
    </location>
</feature>
<keyword evidence="3" id="KW-1185">Reference proteome</keyword>
<evidence type="ECO:0000313" key="3">
    <source>
        <dbReference type="Proteomes" id="UP000240883"/>
    </source>
</evidence>
<dbReference type="EMBL" id="KZ678131">
    <property type="protein sequence ID" value="PSN70952.1"/>
    <property type="molecule type" value="Genomic_DNA"/>
</dbReference>
<protein>
    <submittedName>
        <fullName evidence="2">Uncharacterized protein</fullName>
    </submittedName>
</protein>
<dbReference type="Proteomes" id="UP000240883">
    <property type="component" value="Unassembled WGS sequence"/>
</dbReference>
<accession>A0A2T2NZW7</accession>
<reference evidence="2 3" key="1">
    <citation type="journal article" date="2018" name="Front. Microbiol.">
        <title>Genome-Wide Analysis of Corynespora cassiicola Leaf Fall Disease Putative Effectors.</title>
        <authorList>
            <person name="Lopez D."/>
            <person name="Ribeiro S."/>
            <person name="Label P."/>
            <person name="Fumanal B."/>
            <person name="Venisse J.S."/>
            <person name="Kohler A."/>
            <person name="de Oliveira R.R."/>
            <person name="Labutti K."/>
            <person name="Lipzen A."/>
            <person name="Lail K."/>
            <person name="Bauer D."/>
            <person name="Ohm R.A."/>
            <person name="Barry K.W."/>
            <person name="Spatafora J."/>
            <person name="Grigoriev I.V."/>
            <person name="Martin F.M."/>
            <person name="Pujade-Renaud V."/>
        </authorList>
    </citation>
    <scope>NUCLEOTIDE SEQUENCE [LARGE SCALE GENOMIC DNA]</scope>
    <source>
        <strain evidence="2 3">Philippines</strain>
    </source>
</reference>
<dbReference type="STRING" id="1448308.A0A2T2NZW7"/>
<dbReference type="OrthoDB" id="5280838at2759"/>
<gene>
    <name evidence="2" type="ORF">BS50DRAFT_486658</name>
</gene>
<evidence type="ECO:0000313" key="2">
    <source>
        <dbReference type="EMBL" id="PSN70952.1"/>
    </source>
</evidence>
<dbReference type="AlphaFoldDB" id="A0A2T2NZW7"/>
<evidence type="ECO:0000256" key="1">
    <source>
        <dbReference type="SAM" id="Coils"/>
    </source>
</evidence>
<sequence>LYGQVLGAFYNNPPEIPKSDVETTLDYAERIVKVASELGCMHLIRQYLTTALAQYRQALFIAIKDDPARWLQMATSIEDKSIYTESLVHIVGAHPFWPWPTKRAVLHEDILQLVRKKSGELVKTCIEIDRELFLLNIYGHEKSPLGLTPTSNVETWVLIQMFRDTIARELESLDNDRRSSLRKGIFYRKIHGEDYLDYESTKSIGQGLVGGRWESLGKELKELKRDAAQVVEEVAKNELMIDPAAHGIEYLTCTKISEEDIPWRSLA</sequence>
<feature type="coiled-coil region" evidence="1">
    <location>
        <begin position="213"/>
        <end position="240"/>
    </location>
</feature>
<name>A0A2T2NZW7_CORCC</name>
<dbReference type="PANTHER" id="PTHR38119">
    <property type="entry name" value="BTB DOMAIN-CONTAINING PROTEIN-RELATED"/>
    <property type="match status" value="1"/>
</dbReference>
<dbReference type="PANTHER" id="PTHR38119:SF1">
    <property type="entry name" value="BTB DOMAIN-CONTAINING PROTEIN"/>
    <property type="match status" value="1"/>
</dbReference>
<keyword evidence="1" id="KW-0175">Coiled coil</keyword>
<proteinExistence type="predicted"/>